<comment type="similarity">
    <text evidence="1">Belongs to the GST superfamily. Zeta family.</text>
</comment>
<dbReference type="InterPro" id="IPR040079">
    <property type="entry name" value="Glutathione_S-Trfase"/>
</dbReference>
<dbReference type="EC" id="5.2.1.2" evidence="4"/>
<dbReference type="InterPro" id="IPR010987">
    <property type="entry name" value="Glutathione-S-Trfase_C-like"/>
</dbReference>
<dbReference type="EMBL" id="CP031417">
    <property type="protein sequence ID" value="AXK81353.1"/>
    <property type="molecule type" value="Genomic_DNA"/>
</dbReference>
<dbReference type="Proteomes" id="UP000254889">
    <property type="component" value="Chromosome"/>
</dbReference>
<sequence>MKLFSFWRSLATFRVRIALNLKGIAPDEIVEINLVKGDQRGDAFRKVNPMMAIPALVEDDGTVLFESLAILEYLDETHPNPPLLPKEPKARARARALAQICACDTHPLIVPRVREFLADEYKIDEAGVLNWGHHWHTQSLVALEAHLNSPQTGRYCQGDQVTVADICLAGQAVGASYFKRDLAPYPTVKRIVDELFTIDAFVRAHPLKQPGAPQSV</sequence>
<dbReference type="PROSITE" id="PS50404">
    <property type="entry name" value="GST_NTER"/>
    <property type="match status" value="1"/>
</dbReference>
<organism evidence="4 5">
    <name type="scientific">Pseudolabrys taiwanensis</name>
    <dbReference type="NCBI Taxonomy" id="331696"/>
    <lineage>
        <taxon>Bacteria</taxon>
        <taxon>Pseudomonadati</taxon>
        <taxon>Pseudomonadota</taxon>
        <taxon>Alphaproteobacteria</taxon>
        <taxon>Hyphomicrobiales</taxon>
        <taxon>Xanthobacteraceae</taxon>
        <taxon>Pseudolabrys</taxon>
    </lineage>
</organism>
<dbReference type="PANTHER" id="PTHR42673">
    <property type="entry name" value="MALEYLACETOACETATE ISOMERASE"/>
    <property type="match status" value="1"/>
</dbReference>
<dbReference type="PANTHER" id="PTHR42673:SF21">
    <property type="entry name" value="GLUTATHIONE S-TRANSFERASE YFCF"/>
    <property type="match status" value="1"/>
</dbReference>
<dbReference type="RefSeq" id="WP_115691732.1">
    <property type="nucleotide sequence ID" value="NZ_CP031417.1"/>
</dbReference>
<dbReference type="Gene3D" id="3.40.30.10">
    <property type="entry name" value="Glutaredoxin"/>
    <property type="match status" value="1"/>
</dbReference>
<dbReference type="GO" id="GO:0006559">
    <property type="term" value="P:L-phenylalanine catabolic process"/>
    <property type="evidence" value="ECO:0007669"/>
    <property type="project" value="TreeGrafter"/>
</dbReference>
<dbReference type="CDD" id="cd03042">
    <property type="entry name" value="GST_N_Zeta"/>
    <property type="match status" value="1"/>
</dbReference>
<name>A0A345ZWQ6_9HYPH</name>
<evidence type="ECO:0000256" key="1">
    <source>
        <dbReference type="ARBA" id="ARBA00010007"/>
    </source>
</evidence>
<protein>
    <submittedName>
        <fullName evidence="4">Maleylacetoacetate isomerase</fullName>
        <ecNumber evidence="4">5.2.1.2</ecNumber>
    </submittedName>
</protein>
<dbReference type="InterPro" id="IPR034333">
    <property type="entry name" value="GST_Zeta_N"/>
</dbReference>
<dbReference type="GO" id="GO:0006749">
    <property type="term" value="P:glutathione metabolic process"/>
    <property type="evidence" value="ECO:0007669"/>
    <property type="project" value="TreeGrafter"/>
</dbReference>
<gene>
    <name evidence="4" type="primary">maiA</name>
    <name evidence="4" type="ORF">DW352_13025</name>
</gene>
<keyword evidence="5" id="KW-1185">Reference proteome</keyword>
<feature type="domain" description="GST N-terminal" evidence="2">
    <location>
        <begin position="1"/>
        <end position="82"/>
    </location>
</feature>
<dbReference type="InterPro" id="IPR036282">
    <property type="entry name" value="Glutathione-S-Trfase_C_sf"/>
</dbReference>
<dbReference type="Pfam" id="PF13409">
    <property type="entry name" value="GST_N_2"/>
    <property type="match status" value="1"/>
</dbReference>
<dbReference type="SFLD" id="SFLDG00358">
    <property type="entry name" value="Main_(cytGST)"/>
    <property type="match status" value="1"/>
</dbReference>
<dbReference type="InterPro" id="IPR005955">
    <property type="entry name" value="GST_Zeta"/>
</dbReference>
<dbReference type="SFLD" id="SFLDS00019">
    <property type="entry name" value="Glutathione_Transferase_(cytos"/>
    <property type="match status" value="1"/>
</dbReference>
<accession>A0A345ZWQ6</accession>
<dbReference type="AlphaFoldDB" id="A0A345ZWQ6"/>
<dbReference type="GO" id="GO:0004364">
    <property type="term" value="F:glutathione transferase activity"/>
    <property type="evidence" value="ECO:0007669"/>
    <property type="project" value="TreeGrafter"/>
</dbReference>
<dbReference type="KEGG" id="ptaw:DW352_13025"/>
<dbReference type="SUPFAM" id="SSF52833">
    <property type="entry name" value="Thioredoxin-like"/>
    <property type="match status" value="1"/>
</dbReference>
<dbReference type="InterPro" id="IPR004045">
    <property type="entry name" value="Glutathione_S-Trfase_N"/>
</dbReference>
<reference evidence="4 5" key="1">
    <citation type="submission" date="2018-07" db="EMBL/GenBank/DDBJ databases">
        <authorList>
            <person name="Quirk P.G."/>
            <person name="Krulwich T.A."/>
        </authorList>
    </citation>
    <scope>NUCLEOTIDE SEQUENCE [LARGE SCALE GENOMIC DNA]</scope>
    <source>
        <strain evidence="4 5">CC-BB4</strain>
    </source>
</reference>
<evidence type="ECO:0000313" key="5">
    <source>
        <dbReference type="Proteomes" id="UP000254889"/>
    </source>
</evidence>
<dbReference type="PROSITE" id="PS50405">
    <property type="entry name" value="GST_CTER"/>
    <property type="match status" value="1"/>
</dbReference>
<evidence type="ECO:0000259" key="2">
    <source>
        <dbReference type="PROSITE" id="PS50404"/>
    </source>
</evidence>
<dbReference type="GO" id="GO:0016034">
    <property type="term" value="F:maleylacetoacetate isomerase activity"/>
    <property type="evidence" value="ECO:0007669"/>
    <property type="project" value="UniProtKB-EC"/>
</dbReference>
<keyword evidence="4" id="KW-0413">Isomerase</keyword>
<feature type="domain" description="GST C-terminal" evidence="3">
    <location>
        <begin position="87"/>
        <end position="214"/>
    </location>
</feature>
<dbReference type="InterPro" id="IPR036249">
    <property type="entry name" value="Thioredoxin-like_sf"/>
</dbReference>
<dbReference type="SUPFAM" id="SSF47616">
    <property type="entry name" value="GST C-terminal domain-like"/>
    <property type="match status" value="1"/>
</dbReference>
<proteinExistence type="inferred from homology"/>
<dbReference type="NCBIfam" id="TIGR01262">
    <property type="entry name" value="maiA"/>
    <property type="match status" value="1"/>
</dbReference>
<dbReference type="Gene3D" id="1.20.1050.10">
    <property type="match status" value="1"/>
</dbReference>
<evidence type="ECO:0000313" key="4">
    <source>
        <dbReference type="EMBL" id="AXK81353.1"/>
    </source>
</evidence>
<dbReference type="GO" id="GO:0005737">
    <property type="term" value="C:cytoplasm"/>
    <property type="evidence" value="ECO:0007669"/>
    <property type="project" value="InterPro"/>
</dbReference>
<evidence type="ECO:0000259" key="3">
    <source>
        <dbReference type="PROSITE" id="PS50405"/>
    </source>
</evidence>
<dbReference type="OrthoDB" id="509852at2"/>